<dbReference type="InterPro" id="IPR023506">
    <property type="entry name" value="Trans-aconitate_MeTrfase"/>
</dbReference>
<dbReference type="Gene3D" id="3.40.50.150">
    <property type="entry name" value="Vaccinia Virus protein VP39"/>
    <property type="match status" value="1"/>
</dbReference>
<dbReference type="Gene3D" id="1.10.150.290">
    <property type="entry name" value="S-adenosyl-L-methionine-dependent methyltransferases"/>
    <property type="match status" value="1"/>
</dbReference>
<dbReference type="InterPro" id="IPR023149">
    <property type="entry name" value="Trans_acon_MeTrfase_C"/>
</dbReference>
<dbReference type="GO" id="GO:0030798">
    <property type="term" value="F:trans-aconitate 2-methyltransferase activity"/>
    <property type="evidence" value="ECO:0007669"/>
    <property type="project" value="UniProtKB-UniRule"/>
</dbReference>
<dbReference type="RefSeq" id="WP_027008794.1">
    <property type="nucleotide sequence ID" value="NZ_CP091521.1"/>
</dbReference>
<comment type="catalytic activity">
    <reaction evidence="5">
        <text>trans-aconitate + S-adenosyl-L-methionine = (E)-3-(methoxycarbonyl)pent-2-enedioate + S-adenosyl-L-homocysteine</text>
        <dbReference type="Rhea" id="RHEA:14969"/>
        <dbReference type="ChEBI" id="CHEBI:15708"/>
        <dbReference type="ChEBI" id="CHEBI:57470"/>
        <dbReference type="ChEBI" id="CHEBI:57856"/>
        <dbReference type="ChEBI" id="CHEBI:59789"/>
        <dbReference type="EC" id="2.1.1.144"/>
    </reaction>
</comment>
<evidence type="ECO:0000256" key="1">
    <source>
        <dbReference type="ARBA" id="ARBA00022490"/>
    </source>
</evidence>
<dbReference type="PANTHER" id="PTHR43861:SF1">
    <property type="entry name" value="TRANS-ACONITATE 2-METHYLTRANSFERASE"/>
    <property type="match status" value="1"/>
</dbReference>
<evidence type="ECO:0000256" key="4">
    <source>
        <dbReference type="ARBA" id="ARBA00022691"/>
    </source>
</evidence>
<dbReference type="GO" id="GO:0005737">
    <property type="term" value="C:cytoplasm"/>
    <property type="evidence" value="ECO:0007669"/>
    <property type="project" value="UniProtKB-SubCell"/>
</dbReference>
<evidence type="ECO:0000313" key="7">
    <source>
        <dbReference type="EMBL" id="UOP05127.2"/>
    </source>
</evidence>
<dbReference type="AlphaFoldDB" id="A0A8T9MU37"/>
<evidence type="ECO:0000313" key="8">
    <source>
        <dbReference type="Proteomes" id="UP000831534"/>
    </source>
</evidence>
<evidence type="ECO:0000256" key="5">
    <source>
        <dbReference type="HAMAP-Rule" id="MF_00560"/>
    </source>
</evidence>
<dbReference type="InterPro" id="IPR041698">
    <property type="entry name" value="Methyltransf_25"/>
</dbReference>
<keyword evidence="4 5" id="KW-0949">S-adenosyl-L-methionine</keyword>
<dbReference type="KEGG" id="ckh:LVJ77_02295"/>
<dbReference type="Proteomes" id="UP000831534">
    <property type="component" value="Chromosome"/>
</dbReference>
<dbReference type="InterPro" id="IPR029063">
    <property type="entry name" value="SAM-dependent_MTases_sf"/>
</dbReference>
<dbReference type="SUPFAM" id="SSF53335">
    <property type="entry name" value="S-adenosyl-L-methionine-dependent methyltransferases"/>
    <property type="match status" value="1"/>
</dbReference>
<evidence type="ECO:0000256" key="3">
    <source>
        <dbReference type="ARBA" id="ARBA00022679"/>
    </source>
</evidence>
<comment type="subcellular location">
    <subcellularLocation>
        <location evidence="5">Cytoplasm</location>
    </subcellularLocation>
</comment>
<sequence>MNQDWNPQHYLAFADERTRPAADLLARIRHRPAARIADLGCGPGNSTALLAQTWRNADITGVDTSPAMLAQARETLPHARFVQADFTEWHSDAPLDIIFANASLQWASQHDKLLPQLINQLAANGVLAVQMPDNLNEPSHRLMRDTAHSPKWRDKMRGLPVRPDLPAVTDYYDILAQTGCRADIWRTAYHHVLPDVQSIVRWFGSTALRPYLNALDEAERAEFGEDYLARLRQAYPPRADGNILLTLPRLFVVAEKI</sequence>
<dbReference type="EC" id="2.1.1.144" evidence="5"/>
<protein>
    <recommendedName>
        <fullName evidence="5">Trans-aconitate 2-methyltransferase</fullName>
        <ecNumber evidence="5">2.1.1.144</ecNumber>
    </recommendedName>
</protein>
<keyword evidence="3 5" id="KW-0808">Transferase</keyword>
<dbReference type="PANTHER" id="PTHR43861">
    <property type="entry name" value="TRANS-ACONITATE 2-METHYLTRANSFERASE-RELATED"/>
    <property type="match status" value="1"/>
</dbReference>
<accession>A0A8T9MU37</accession>
<dbReference type="EMBL" id="CP091521">
    <property type="protein sequence ID" value="UOP05127.2"/>
    <property type="molecule type" value="Genomic_DNA"/>
</dbReference>
<keyword evidence="1 5" id="KW-0963">Cytoplasm</keyword>
<gene>
    <name evidence="5 7" type="primary">tam</name>
    <name evidence="7" type="ORF">LVJ77_02295</name>
</gene>
<keyword evidence="2 5" id="KW-0489">Methyltransferase</keyword>
<dbReference type="CDD" id="cd02440">
    <property type="entry name" value="AdoMet_MTases"/>
    <property type="match status" value="1"/>
</dbReference>
<comment type="similarity">
    <text evidence="5">Belongs to the methyltransferase superfamily. Tam family.</text>
</comment>
<organism evidence="7 8">
    <name type="scientific">Conchiformibius kuhniae</name>
    <dbReference type="NCBI Taxonomy" id="211502"/>
    <lineage>
        <taxon>Bacteria</taxon>
        <taxon>Pseudomonadati</taxon>
        <taxon>Pseudomonadota</taxon>
        <taxon>Betaproteobacteria</taxon>
        <taxon>Neisseriales</taxon>
        <taxon>Neisseriaceae</taxon>
        <taxon>Conchiformibius</taxon>
    </lineage>
</organism>
<keyword evidence="8" id="KW-1185">Reference proteome</keyword>
<comment type="function">
    <text evidence="5">Catalyzes the S-adenosylmethionine monomethyl esterification of trans-aconitate.</text>
</comment>
<proteinExistence type="inferred from homology"/>
<dbReference type="Pfam" id="PF13649">
    <property type="entry name" value="Methyltransf_25"/>
    <property type="match status" value="1"/>
</dbReference>
<name>A0A8T9MU37_9NEIS</name>
<dbReference type="NCBIfam" id="NF002463">
    <property type="entry name" value="PRK01683.1"/>
    <property type="match status" value="1"/>
</dbReference>
<dbReference type="HAMAP" id="MF_00560">
    <property type="entry name" value="Tran_acon_Me_trans"/>
    <property type="match status" value="1"/>
</dbReference>
<reference evidence="7" key="2">
    <citation type="submission" date="2024-09" db="EMBL/GenBank/DDBJ databases">
        <authorList>
            <person name="Veyrier F.J."/>
        </authorList>
    </citation>
    <scope>NUCLEOTIDE SEQUENCE</scope>
    <source>
        <strain evidence="7">17694</strain>
    </source>
</reference>
<feature type="domain" description="Methyltransferase" evidence="6">
    <location>
        <begin position="36"/>
        <end position="125"/>
    </location>
</feature>
<evidence type="ECO:0000256" key="2">
    <source>
        <dbReference type="ARBA" id="ARBA00022603"/>
    </source>
</evidence>
<reference evidence="7" key="1">
    <citation type="journal article" date="2022" name="Res Sq">
        <title>Evolution of multicellular longitudinally dividing oral cavity symbionts (Neisseriaceae).</title>
        <authorList>
            <person name="Nyongesa S."/>
            <person name="Weber P."/>
            <person name="Bernet E."/>
            <person name="Pullido F."/>
            <person name="Nieckarz M."/>
            <person name="Delaby M."/>
            <person name="Nieves C."/>
            <person name="Viehboeck T."/>
            <person name="Krause N."/>
            <person name="Rivera-Millot A."/>
            <person name="Nakamura A."/>
            <person name="Vischer N."/>
            <person name="VanNieuwenhze M."/>
            <person name="Brun Y."/>
            <person name="Cava F."/>
            <person name="Bulgheresi S."/>
            <person name="Veyrier F."/>
        </authorList>
    </citation>
    <scope>NUCLEOTIDE SEQUENCE</scope>
    <source>
        <strain evidence="7">17694</strain>
    </source>
</reference>
<dbReference type="GO" id="GO:0032259">
    <property type="term" value="P:methylation"/>
    <property type="evidence" value="ECO:0007669"/>
    <property type="project" value="UniProtKB-KW"/>
</dbReference>
<evidence type="ECO:0000259" key="6">
    <source>
        <dbReference type="Pfam" id="PF13649"/>
    </source>
</evidence>